<comment type="pathway">
    <text evidence="1 7">Amino-acid biosynthesis; L-proline biosynthesis; L-glutamate 5-semialdehyde from L-glutamate: step 2/2.</text>
</comment>
<dbReference type="PANTHER" id="PTHR11063">
    <property type="entry name" value="GLUTAMATE SEMIALDEHYDE DEHYDROGENASE"/>
    <property type="match status" value="1"/>
</dbReference>
<evidence type="ECO:0000259" key="8">
    <source>
        <dbReference type="Pfam" id="PF00171"/>
    </source>
</evidence>
<evidence type="ECO:0000256" key="6">
    <source>
        <dbReference type="ARBA" id="ARBA00049024"/>
    </source>
</evidence>
<evidence type="ECO:0000313" key="9">
    <source>
        <dbReference type="EMBL" id="MCW4471020.1"/>
    </source>
</evidence>
<evidence type="ECO:0000313" key="10">
    <source>
        <dbReference type="Proteomes" id="UP001209922"/>
    </source>
</evidence>
<reference evidence="9 10" key="1">
    <citation type="submission" date="2022-10" db="EMBL/GenBank/DDBJ databases">
        <title>Xanthomonas sp. H13-6.</title>
        <authorList>
            <person name="Liu X."/>
            <person name="Deng Z."/>
            <person name="Jiang Y."/>
            <person name="Yu T."/>
            <person name="Ai J."/>
        </authorList>
    </citation>
    <scope>NUCLEOTIDE SEQUENCE [LARGE SCALE GENOMIC DNA]</scope>
    <source>
        <strain evidence="9 10">H13-6</strain>
    </source>
</reference>
<evidence type="ECO:0000256" key="2">
    <source>
        <dbReference type="ARBA" id="ARBA00022605"/>
    </source>
</evidence>
<dbReference type="InterPro" id="IPR015590">
    <property type="entry name" value="Aldehyde_DH_dom"/>
</dbReference>
<dbReference type="EMBL" id="JAPCHY010000001">
    <property type="protein sequence ID" value="MCW4471020.1"/>
    <property type="molecule type" value="Genomic_DNA"/>
</dbReference>
<dbReference type="Gene3D" id="3.40.309.10">
    <property type="entry name" value="Aldehyde Dehydrogenase, Chain A, domain 2"/>
    <property type="match status" value="1"/>
</dbReference>
<dbReference type="HAMAP" id="MF_00412">
    <property type="entry name" value="ProA"/>
    <property type="match status" value="1"/>
</dbReference>
<dbReference type="Proteomes" id="UP001209922">
    <property type="component" value="Unassembled WGS sequence"/>
</dbReference>
<keyword evidence="7" id="KW-0963">Cytoplasm</keyword>
<evidence type="ECO:0000256" key="4">
    <source>
        <dbReference type="ARBA" id="ARBA00022857"/>
    </source>
</evidence>
<accession>A0ABT3JS79</accession>
<keyword evidence="10" id="KW-1185">Reference proteome</keyword>
<dbReference type="NCBIfam" id="NF001221">
    <property type="entry name" value="PRK00197.1"/>
    <property type="match status" value="1"/>
</dbReference>
<dbReference type="NCBIfam" id="TIGR00407">
    <property type="entry name" value="proA"/>
    <property type="match status" value="1"/>
</dbReference>
<evidence type="ECO:0000256" key="7">
    <source>
        <dbReference type="HAMAP-Rule" id="MF_00412"/>
    </source>
</evidence>
<comment type="similarity">
    <text evidence="7">Belongs to the gamma-glutamyl phosphate reductase family.</text>
</comment>
<keyword evidence="5 7" id="KW-0560">Oxidoreductase</keyword>
<dbReference type="InterPro" id="IPR016162">
    <property type="entry name" value="Ald_DH_N"/>
</dbReference>
<dbReference type="PIRSF" id="PIRSF000151">
    <property type="entry name" value="GPR"/>
    <property type="match status" value="1"/>
</dbReference>
<proteinExistence type="inferred from homology"/>
<dbReference type="InterPro" id="IPR000965">
    <property type="entry name" value="GPR_dom"/>
</dbReference>
<gene>
    <name evidence="7" type="primary">proA</name>
    <name evidence="9" type="ORF">OK345_00630</name>
</gene>
<comment type="subcellular location">
    <subcellularLocation>
        <location evidence="7">Cytoplasm</location>
    </subcellularLocation>
</comment>
<dbReference type="InterPro" id="IPR016161">
    <property type="entry name" value="Ald_DH/histidinol_DH"/>
</dbReference>
<comment type="function">
    <text evidence="7">Catalyzes the NADPH-dependent reduction of L-glutamate 5-phosphate into L-glutamate 5-semialdehyde and phosphate. The product spontaneously undergoes cyclization to form 1-pyrroline-5-carboxylate.</text>
</comment>
<keyword evidence="4 7" id="KW-0521">NADP</keyword>
<protein>
    <recommendedName>
        <fullName evidence="7">Gamma-glutamyl phosphate reductase</fullName>
        <shortName evidence="7">GPR</shortName>
        <ecNumber evidence="7">1.2.1.41</ecNumber>
    </recommendedName>
    <alternativeName>
        <fullName evidence="7">Glutamate-5-semialdehyde dehydrogenase</fullName>
    </alternativeName>
    <alternativeName>
        <fullName evidence="7">Glutamyl-gamma-semialdehyde dehydrogenase</fullName>
        <shortName evidence="7">GSA dehydrogenase</shortName>
    </alternativeName>
</protein>
<dbReference type="PANTHER" id="PTHR11063:SF8">
    <property type="entry name" value="DELTA-1-PYRROLINE-5-CARBOXYLATE SYNTHASE"/>
    <property type="match status" value="1"/>
</dbReference>
<evidence type="ECO:0000256" key="5">
    <source>
        <dbReference type="ARBA" id="ARBA00023002"/>
    </source>
</evidence>
<dbReference type="Pfam" id="PF00171">
    <property type="entry name" value="Aldedh"/>
    <property type="match status" value="1"/>
</dbReference>
<comment type="catalytic activity">
    <reaction evidence="6 7">
        <text>L-glutamate 5-semialdehyde + phosphate + NADP(+) = L-glutamyl 5-phosphate + NADPH + H(+)</text>
        <dbReference type="Rhea" id="RHEA:19541"/>
        <dbReference type="ChEBI" id="CHEBI:15378"/>
        <dbReference type="ChEBI" id="CHEBI:43474"/>
        <dbReference type="ChEBI" id="CHEBI:57783"/>
        <dbReference type="ChEBI" id="CHEBI:58066"/>
        <dbReference type="ChEBI" id="CHEBI:58274"/>
        <dbReference type="ChEBI" id="CHEBI:58349"/>
        <dbReference type="EC" id="1.2.1.41"/>
    </reaction>
</comment>
<dbReference type="SUPFAM" id="SSF53720">
    <property type="entry name" value="ALDH-like"/>
    <property type="match status" value="1"/>
</dbReference>
<dbReference type="InterPro" id="IPR012134">
    <property type="entry name" value="Glu-5-SA_DH"/>
</dbReference>
<feature type="domain" description="Aldehyde dehydrogenase" evidence="8">
    <location>
        <begin position="4"/>
        <end position="281"/>
    </location>
</feature>
<dbReference type="RefSeq" id="WP_265125277.1">
    <property type="nucleotide sequence ID" value="NZ_JAPCHY010000001.1"/>
</dbReference>
<dbReference type="InterPro" id="IPR016163">
    <property type="entry name" value="Ald_DH_C"/>
</dbReference>
<sequence length="418" mass="43966">MTDDIKTLALQCRDAAQVLAQLPAAAKRALLEAMAAALEADADAILAANAADLQAARDKGVGSAMLDRLALDRQRLAGIATALREVAALPDPVGQVTRDDVRPNGIRVQKVRVPLGVIAMIYEARPNVTADAAALCIKAGNGVILRGGSEAIRSNSAIAASLKRALREAGVPDAALTLVEDLRRETMLELLQLNDIVDLAIPRGGEGLIRFVAEHARVPVIKHYKGVCHLFVDESADLELAVRLLVDGKASRPAACNSLETLLVHAAIAPRFLPMAAAALRGRGVELRGDAATRQLLDGVSPAGDDDYAAEYLDLVIAIRVVPDLDAAIAHVRQYSSDHTEVIATGDPAHAEAFVQALRSAVVMVNASSRFSDGGELGLGAEIGISTTRLHAYGPMGLEALTVERFVVRGEGQTRAAV</sequence>
<evidence type="ECO:0000256" key="1">
    <source>
        <dbReference type="ARBA" id="ARBA00004985"/>
    </source>
</evidence>
<dbReference type="Gene3D" id="3.40.605.10">
    <property type="entry name" value="Aldehyde Dehydrogenase, Chain A, domain 1"/>
    <property type="match status" value="1"/>
</dbReference>
<evidence type="ECO:0000256" key="3">
    <source>
        <dbReference type="ARBA" id="ARBA00022650"/>
    </source>
</evidence>
<comment type="caution">
    <text evidence="9">The sequence shown here is derived from an EMBL/GenBank/DDBJ whole genome shotgun (WGS) entry which is preliminary data.</text>
</comment>
<dbReference type="EC" id="1.2.1.41" evidence="7"/>
<keyword evidence="3 7" id="KW-0641">Proline biosynthesis</keyword>
<dbReference type="GO" id="GO:0004350">
    <property type="term" value="F:glutamate-5-semialdehyde dehydrogenase activity"/>
    <property type="evidence" value="ECO:0007669"/>
    <property type="project" value="UniProtKB-EC"/>
</dbReference>
<dbReference type="CDD" id="cd07079">
    <property type="entry name" value="ALDH_F18-19_ProA-GPR"/>
    <property type="match status" value="1"/>
</dbReference>
<keyword evidence="2 7" id="KW-0028">Amino-acid biosynthesis</keyword>
<organism evidence="9 10">
    <name type="scientific">Xanthomonas chitinilytica</name>
    <dbReference type="NCBI Taxonomy" id="2989819"/>
    <lineage>
        <taxon>Bacteria</taxon>
        <taxon>Pseudomonadati</taxon>
        <taxon>Pseudomonadota</taxon>
        <taxon>Gammaproteobacteria</taxon>
        <taxon>Lysobacterales</taxon>
        <taxon>Lysobacteraceae</taxon>
        <taxon>Xanthomonas</taxon>
    </lineage>
</organism>
<name>A0ABT3JS79_9XANT</name>